<dbReference type="Pfam" id="PF13640">
    <property type="entry name" value="2OG-FeII_Oxy_3"/>
    <property type="match status" value="1"/>
</dbReference>
<dbReference type="PROSITE" id="PS51471">
    <property type="entry name" value="FE2OG_OXY"/>
    <property type="match status" value="1"/>
</dbReference>
<dbReference type="GO" id="GO:0031543">
    <property type="term" value="F:peptidyl-proline dioxygenase activity"/>
    <property type="evidence" value="ECO:0007669"/>
    <property type="project" value="TreeGrafter"/>
</dbReference>
<comment type="caution">
    <text evidence="8">The sequence shown here is derived from an EMBL/GenBank/DDBJ whole genome shotgun (WGS) entry which is preliminary data.</text>
</comment>
<dbReference type="GO" id="GO:0071456">
    <property type="term" value="P:cellular response to hypoxia"/>
    <property type="evidence" value="ECO:0007669"/>
    <property type="project" value="TreeGrafter"/>
</dbReference>
<dbReference type="Gene3D" id="2.60.120.620">
    <property type="entry name" value="q2cbj1_9rhob like domain"/>
    <property type="match status" value="1"/>
</dbReference>
<keyword evidence="9" id="KW-1185">Reference proteome</keyword>
<keyword evidence="3" id="KW-0847">Vitamin C</keyword>
<dbReference type="EMBL" id="BNJQ01000001">
    <property type="protein sequence ID" value="GHP01253.1"/>
    <property type="molecule type" value="Genomic_DNA"/>
</dbReference>
<evidence type="ECO:0000256" key="4">
    <source>
        <dbReference type="ARBA" id="ARBA00022964"/>
    </source>
</evidence>
<keyword evidence="2" id="KW-0479">Metal-binding</keyword>
<evidence type="ECO:0000256" key="1">
    <source>
        <dbReference type="ARBA" id="ARBA00001961"/>
    </source>
</evidence>
<evidence type="ECO:0000256" key="5">
    <source>
        <dbReference type="ARBA" id="ARBA00023002"/>
    </source>
</evidence>
<keyword evidence="5" id="KW-0560">Oxidoreductase</keyword>
<dbReference type="OrthoDB" id="76265at2759"/>
<dbReference type="Proteomes" id="UP000660262">
    <property type="component" value="Unassembled WGS sequence"/>
</dbReference>
<dbReference type="InterPro" id="IPR006620">
    <property type="entry name" value="Pro_4_hyd_alph"/>
</dbReference>
<feature type="domain" description="Fe2OG dioxygenase" evidence="7">
    <location>
        <begin position="323"/>
        <end position="425"/>
    </location>
</feature>
<keyword evidence="4" id="KW-0223">Dioxygenase</keyword>
<evidence type="ECO:0000256" key="3">
    <source>
        <dbReference type="ARBA" id="ARBA00022896"/>
    </source>
</evidence>
<protein>
    <recommendedName>
        <fullName evidence="7">Fe2OG dioxygenase domain-containing protein</fullName>
    </recommendedName>
</protein>
<evidence type="ECO:0000256" key="2">
    <source>
        <dbReference type="ARBA" id="ARBA00022723"/>
    </source>
</evidence>
<dbReference type="GO" id="GO:0031418">
    <property type="term" value="F:L-ascorbic acid binding"/>
    <property type="evidence" value="ECO:0007669"/>
    <property type="project" value="UniProtKB-KW"/>
</dbReference>
<dbReference type="SMART" id="SM00702">
    <property type="entry name" value="P4Hc"/>
    <property type="match status" value="1"/>
</dbReference>
<comment type="cofactor">
    <cofactor evidence="1">
        <name>L-ascorbate</name>
        <dbReference type="ChEBI" id="CHEBI:38290"/>
    </cofactor>
</comment>
<reference evidence="8" key="1">
    <citation type="submission" date="2020-10" db="EMBL/GenBank/DDBJ databases">
        <title>Unveiling of a novel bifunctional photoreceptor, Dualchrome1, isolated from a cosmopolitan green alga.</title>
        <authorList>
            <person name="Suzuki S."/>
            <person name="Kawachi M."/>
        </authorList>
    </citation>
    <scope>NUCLEOTIDE SEQUENCE</scope>
    <source>
        <strain evidence="8">NIES 2893</strain>
    </source>
</reference>
<dbReference type="PANTHER" id="PTHR12907">
    <property type="entry name" value="EGL NINE HOMOLOG-RELATED"/>
    <property type="match status" value="1"/>
</dbReference>
<name>A0A830H4S2_9CHLO</name>
<dbReference type="PANTHER" id="PTHR12907:SF26">
    <property type="entry name" value="HIF PROLYL HYDROXYLASE, ISOFORM C"/>
    <property type="match status" value="1"/>
</dbReference>
<organism evidence="8 9">
    <name type="scientific">Pycnococcus provasolii</name>
    <dbReference type="NCBI Taxonomy" id="41880"/>
    <lineage>
        <taxon>Eukaryota</taxon>
        <taxon>Viridiplantae</taxon>
        <taxon>Chlorophyta</taxon>
        <taxon>Pseudoscourfieldiophyceae</taxon>
        <taxon>Pseudoscourfieldiales</taxon>
        <taxon>Pycnococcaceae</taxon>
        <taxon>Pycnococcus</taxon>
    </lineage>
</organism>
<evidence type="ECO:0000256" key="6">
    <source>
        <dbReference type="ARBA" id="ARBA00023004"/>
    </source>
</evidence>
<evidence type="ECO:0000259" key="7">
    <source>
        <dbReference type="PROSITE" id="PS51471"/>
    </source>
</evidence>
<keyword evidence="6" id="KW-0408">Iron</keyword>
<dbReference type="InterPro" id="IPR051559">
    <property type="entry name" value="HIF_prolyl_hydroxylases"/>
</dbReference>
<dbReference type="GO" id="GO:0008198">
    <property type="term" value="F:ferrous iron binding"/>
    <property type="evidence" value="ECO:0007669"/>
    <property type="project" value="TreeGrafter"/>
</dbReference>
<gene>
    <name evidence="8" type="ORF">PPROV_000000900</name>
</gene>
<sequence length="434" mass="46227">MALLCRALGGVVLGRRAGGGAGCLTSGALSSLVVKTLTTDESLASTPRATTLAQDEEMASLTHFCRGLRSIIVDEAETLAAGNQGGRTLLDPASVIPKIAQLKVDGEENLKLPKVKHPLWCAPFLSAAVEFELVQAVSTNAPPEVPAALVKLTEACADASLVHFDDAVRTRLTFQSLGTTLELPPLGRRTAVFNAMADELESRAESEDVRGCLQRDGFAVLPRALGSAHADSAADAVRRWLAHVGENAPSMLMPGTLDESGRSAPAVRDDVVAWLAGDELDEQFAEVGIVTQVLRRIVPSLASHPDDVAHDDARRALLPAASYLSHAMLSAYAPGCRGFARHYDRTGPDDPRRLTAVYYLNEHWDAKAHGGDLVLYTNPNKSPVHISPERDTLVLFWSDEVEHEVTAVSSNADAPRLAISVWCLGPTASTANAS</sequence>
<proteinExistence type="predicted"/>
<dbReference type="SUPFAM" id="SSF51197">
    <property type="entry name" value="Clavaminate synthase-like"/>
    <property type="match status" value="1"/>
</dbReference>
<dbReference type="InterPro" id="IPR005123">
    <property type="entry name" value="Oxoglu/Fe-dep_dioxygenase_dom"/>
</dbReference>
<evidence type="ECO:0000313" key="9">
    <source>
        <dbReference type="Proteomes" id="UP000660262"/>
    </source>
</evidence>
<dbReference type="AlphaFoldDB" id="A0A830H4S2"/>
<dbReference type="InterPro" id="IPR044862">
    <property type="entry name" value="Pro_4_hyd_alph_FE2OG_OXY"/>
</dbReference>
<evidence type="ECO:0000313" key="8">
    <source>
        <dbReference type="EMBL" id="GHP01253.1"/>
    </source>
</evidence>
<accession>A0A830H4S2</accession>